<dbReference type="AlphaFoldDB" id="A0A1H3YZY3"/>
<protein>
    <recommendedName>
        <fullName evidence="1">DUF2779 domain-containing protein</fullName>
    </recommendedName>
</protein>
<evidence type="ECO:0000313" key="3">
    <source>
        <dbReference type="Proteomes" id="UP000199409"/>
    </source>
</evidence>
<organism evidence="2 3">
    <name type="scientific">Desulfuromusa kysingii</name>
    <dbReference type="NCBI Taxonomy" id="37625"/>
    <lineage>
        <taxon>Bacteria</taxon>
        <taxon>Pseudomonadati</taxon>
        <taxon>Thermodesulfobacteriota</taxon>
        <taxon>Desulfuromonadia</taxon>
        <taxon>Desulfuromonadales</taxon>
        <taxon>Geopsychrobacteraceae</taxon>
        <taxon>Desulfuromusa</taxon>
    </lineage>
</organism>
<dbReference type="EMBL" id="FNQN01000003">
    <property type="protein sequence ID" value="SEA16987.1"/>
    <property type="molecule type" value="Genomic_DNA"/>
</dbReference>
<dbReference type="InterPro" id="IPR011604">
    <property type="entry name" value="PDDEXK-like_dom_sf"/>
</dbReference>
<keyword evidence="3" id="KW-1185">Reference proteome</keyword>
<dbReference type="InterPro" id="IPR021301">
    <property type="entry name" value="DUF2779"/>
</dbReference>
<dbReference type="SUPFAM" id="SSF53098">
    <property type="entry name" value="Ribonuclease H-like"/>
    <property type="match status" value="1"/>
</dbReference>
<dbReference type="InterPro" id="IPR012337">
    <property type="entry name" value="RNaseH-like_sf"/>
</dbReference>
<evidence type="ECO:0000313" key="2">
    <source>
        <dbReference type="EMBL" id="SEA16987.1"/>
    </source>
</evidence>
<dbReference type="Gene3D" id="3.90.320.10">
    <property type="match status" value="1"/>
</dbReference>
<dbReference type="OrthoDB" id="9783873at2"/>
<reference evidence="2 3" key="1">
    <citation type="submission" date="2016-10" db="EMBL/GenBank/DDBJ databases">
        <authorList>
            <person name="de Groot N.N."/>
        </authorList>
    </citation>
    <scope>NUCLEOTIDE SEQUENCE [LARGE SCALE GENOMIC DNA]</scope>
    <source>
        <strain evidence="2 3">DSM 7343</strain>
    </source>
</reference>
<accession>A0A1H3YZY3</accession>
<dbReference type="Proteomes" id="UP000199409">
    <property type="component" value="Unassembled WGS sequence"/>
</dbReference>
<dbReference type="Pfam" id="PF11074">
    <property type="entry name" value="DUF2779"/>
    <property type="match status" value="1"/>
</dbReference>
<feature type="domain" description="DUF2779" evidence="1">
    <location>
        <begin position="294"/>
        <end position="419"/>
    </location>
</feature>
<name>A0A1H3YZY3_9BACT</name>
<dbReference type="STRING" id="37625.SAMN05660420_01462"/>
<evidence type="ECO:0000259" key="1">
    <source>
        <dbReference type="Pfam" id="PF11074"/>
    </source>
</evidence>
<dbReference type="RefSeq" id="WP_092346211.1">
    <property type="nucleotide sequence ID" value="NZ_FNQN01000003.1"/>
</dbReference>
<gene>
    <name evidence="2" type="ORF">SAMN05660420_01462</name>
</gene>
<sequence>MSGKTALSKSLILKGMQCPKALYLQKNPPAFEFPPQPDLEAKFRAGNEVGILAQQLFPGGTEVPFEGLSVLEQIEQTRQLIDDGAEVIYEASFEYDGIFVKVDILVKDGDAWQIHEVKMSTSVKEVNLDDAAIQFYVLGNCGLLISGAYLVHINNQYVRQGEIDVKQLFAGVDVQEEAFLRQANLPKIIDDLRSALQGDEPQIDIGPHCSDPYDCDFVPYCWQHIPDNSVFDLKGRGIKKFDYYDRGIIHFEDIPLDDLNKAQRQQVEATLNEEDSTDPKAVKAFLDTLWYPLYHLDFETFNSAIPKFNDTRPYQQVPFQFSLHVQHDAGAEPEHYEFLAEPDVDPRRQLIEQLLDLIPEDGCVLTYNQTFEKGVLRALAELFPDLAGAIDKRLENVRDLMVPFRRRDVYRWQMRGSYSIKEVLPAMVPELSYSGMEIADGMAAMQAYHDMCALEDGVELEQLRKAMLEYCRLDTLAMVRILGELENAIK</sequence>
<proteinExistence type="predicted"/>